<gene>
    <name evidence="3" type="ORF">GCM10010862_08160</name>
</gene>
<dbReference type="CDD" id="cd04179">
    <property type="entry name" value="DPM_DPG-synthase_like"/>
    <property type="match status" value="1"/>
</dbReference>
<reference evidence="4" key="1">
    <citation type="journal article" date="2019" name="Int. J. Syst. Evol. Microbiol.">
        <title>The Global Catalogue of Microorganisms (GCM) 10K type strain sequencing project: providing services to taxonomists for standard genome sequencing and annotation.</title>
        <authorList>
            <consortium name="The Broad Institute Genomics Platform"/>
            <consortium name="The Broad Institute Genome Sequencing Center for Infectious Disease"/>
            <person name="Wu L."/>
            <person name="Ma J."/>
        </authorList>
    </citation>
    <scope>NUCLEOTIDE SEQUENCE [LARGE SCALE GENOMIC DNA]</scope>
    <source>
        <strain evidence="4">NBRC 112416</strain>
    </source>
</reference>
<proteinExistence type="predicted"/>
<dbReference type="EMBL" id="BSNS01000004">
    <property type="protein sequence ID" value="GLQ53557.1"/>
    <property type="molecule type" value="Genomic_DNA"/>
</dbReference>
<evidence type="ECO:0000313" key="4">
    <source>
        <dbReference type="Proteomes" id="UP001156691"/>
    </source>
</evidence>
<dbReference type="Gene3D" id="3.90.550.10">
    <property type="entry name" value="Spore Coat Polysaccharide Biosynthesis Protein SpsA, Chain A"/>
    <property type="match status" value="1"/>
</dbReference>
<feature type="domain" description="Glycosyltransferase 2-like" evidence="2">
    <location>
        <begin position="34"/>
        <end position="187"/>
    </location>
</feature>
<protein>
    <recommendedName>
        <fullName evidence="2">Glycosyltransferase 2-like domain-containing protein</fullName>
    </recommendedName>
</protein>
<dbReference type="SUPFAM" id="SSF53448">
    <property type="entry name" value="Nucleotide-diphospho-sugar transferases"/>
    <property type="match status" value="1"/>
</dbReference>
<dbReference type="PANTHER" id="PTHR48090:SF7">
    <property type="entry name" value="RFBJ PROTEIN"/>
    <property type="match status" value="1"/>
</dbReference>
<name>A0ABQ5W0Y4_9HYPH</name>
<evidence type="ECO:0000313" key="3">
    <source>
        <dbReference type="EMBL" id="GLQ53557.1"/>
    </source>
</evidence>
<dbReference type="Proteomes" id="UP001156691">
    <property type="component" value="Unassembled WGS sequence"/>
</dbReference>
<feature type="region of interest" description="Disordered" evidence="1">
    <location>
        <begin position="254"/>
        <end position="274"/>
    </location>
</feature>
<dbReference type="PANTHER" id="PTHR48090">
    <property type="entry name" value="UNDECAPRENYL-PHOSPHATE 4-DEOXY-4-FORMAMIDO-L-ARABINOSE TRANSFERASE-RELATED"/>
    <property type="match status" value="1"/>
</dbReference>
<dbReference type="InterPro" id="IPR050256">
    <property type="entry name" value="Glycosyltransferase_2"/>
</dbReference>
<dbReference type="RefSeq" id="WP_284339002.1">
    <property type="nucleotide sequence ID" value="NZ_BSNS01000004.1"/>
</dbReference>
<evidence type="ECO:0000259" key="2">
    <source>
        <dbReference type="Pfam" id="PF00535"/>
    </source>
</evidence>
<dbReference type="InterPro" id="IPR001173">
    <property type="entry name" value="Glyco_trans_2-like"/>
</dbReference>
<dbReference type="Pfam" id="PF00535">
    <property type="entry name" value="Glycos_transf_2"/>
    <property type="match status" value="1"/>
</dbReference>
<organism evidence="3 4">
    <name type="scientific">Devosia nitrariae</name>
    <dbReference type="NCBI Taxonomy" id="2071872"/>
    <lineage>
        <taxon>Bacteria</taxon>
        <taxon>Pseudomonadati</taxon>
        <taxon>Pseudomonadota</taxon>
        <taxon>Alphaproteobacteria</taxon>
        <taxon>Hyphomicrobiales</taxon>
        <taxon>Devosiaceae</taxon>
        <taxon>Devosia</taxon>
    </lineage>
</organism>
<evidence type="ECO:0000256" key="1">
    <source>
        <dbReference type="SAM" id="MobiDB-lite"/>
    </source>
</evidence>
<keyword evidence="4" id="KW-1185">Reference proteome</keyword>
<accession>A0ABQ5W0Y4</accession>
<dbReference type="InterPro" id="IPR029044">
    <property type="entry name" value="Nucleotide-diphossugar_trans"/>
</dbReference>
<sequence>MSISRLNPEAGRIDRSARSAYVDLAAPGQVPSVSVVIPAMNEERNLSYVLGRIPKWVGEIVLVDGNSTDATVSVARQCIPDIVIVSQDRPGKGAALRCGFAASTGEIIVALDADGSTDPAEIPAFVGALLSGADFVKGSRFLQGGGTDDMEWYRFLGNWGFVQLVKWRFGGKFTDLCYGYNAFWRDVLPRMRLDRDDGFEIETSMNIQALRAKLTIKEVPSKEYRRIHGTSNLRTIPDGWRVLSTIIRMGVSKQPTTLGPPLPSSATTKIGEGR</sequence>
<comment type="caution">
    <text evidence="3">The sequence shown here is derived from an EMBL/GenBank/DDBJ whole genome shotgun (WGS) entry which is preliminary data.</text>
</comment>